<reference evidence="2" key="1">
    <citation type="submission" date="2017-09" db="EMBL/GenBank/DDBJ databases">
        <authorList>
            <person name="Varghese N."/>
            <person name="Submissions S."/>
        </authorList>
    </citation>
    <scope>NUCLEOTIDE SEQUENCE [LARGE SCALE GENOMIC DNA]</scope>
    <source>
        <strain evidence="2">CGMCC 1.12641</strain>
    </source>
</reference>
<accession>A0A285XA65</accession>
<sequence length="50" mass="6028">MVKEEILKRFLADIDQHLFDYIFVNLIKQLNFSGYVCIFESSQFHAFRGR</sequence>
<dbReference type="Proteomes" id="UP000219193">
    <property type="component" value="Unassembled WGS sequence"/>
</dbReference>
<proteinExistence type="predicted"/>
<gene>
    <name evidence="1" type="ORF">SAMN06296241_2904</name>
</gene>
<keyword evidence="2" id="KW-1185">Reference proteome</keyword>
<organism evidence="1 2">
    <name type="scientific">Salinimicrobium sediminis</name>
    <dbReference type="NCBI Taxonomy" id="1343891"/>
    <lineage>
        <taxon>Bacteria</taxon>
        <taxon>Pseudomonadati</taxon>
        <taxon>Bacteroidota</taxon>
        <taxon>Flavobacteriia</taxon>
        <taxon>Flavobacteriales</taxon>
        <taxon>Flavobacteriaceae</taxon>
        <taxon>Salinimicrobium</taxon>
    </lineage>
</organism>
<evidence type="ECO:0000313" key="1">
    <source>
        <dbReference type="EMBL" id="SOC81329.1"/>
    </source>
</evidence>
<dbReference type="EMBL" id="OCMF01000004">
    <property type="protein sequence ID" value="SOC81329.1"/>
    <property type="molecule type" value="Genomic_DNA"/>
</dbReference>
<evidence type="ECO:0000313" key="2">
    <source>
        <dbReference type="Proteomes" id="UP000219193"/>
    </source>
</evidence>
<dbReference type="AlphaFoldDB" id="A0A285XA65"/>
<name>A0A285XA65_9FLAO</name>
<protein>
    <submittedName>
        <fullName evidence="1">Uncharacterized protein</fullName>
    </submittedName>
</protein>